<dbReference type="GO" id="GO:0008889">
    <property type="term" value="F:glycerophosphodiester phosphodiesterase activity"/>
    <property type="evidence" value="ECO:0007669"/>
    <property type="project" value="UniProtKB-EC"/>
</dbReference>
<evidence type="ECO:0000259" key="1">
    <source>
        <dbReference type="PROSITE" id="PS51704"/>
    </source>
</evidence>
<gene>
    <name evidence="3" type="primary">ugpQ_2</name>
    <name evidence="2" type="ORF">EII33_01940</name>
    <name evidence="3" type="ORF">NCTC7812_01177</name>
</gene>
<dbReference type="OrthoDB" id="384721at2"/>
<reference evidence="3 5" key="2">
    <citation type="submission" date="2019-02" db="EMBL/GenBank/DDBJ databases">
        <authorList>
            <consortium name="Pathogen Informatics"/>
        </authorList>
    </citation>
    <scope>NUCLEOTIDE SEQUENCE [LARGE SCALE GENOMIC DNA]</scope>
    <source>
        <strain evidence="3 5">3012STDY7078512</strain>
    </source>
</reference>
<organism evidence="2 4">
    <name type="scientific">Prevotella heparinolytica</name>
    <dbReference type="NCBI Taxonomy" id="28113"/>
    <lineage>
        <taxon>Bacteria</taxon>
        <taxon>Pseudomonadati</taxon>
        <taxon>Bacteroidota</taxon>
        <taxon>Bacteroidia</taxon>
        <taxon>Bacteroidales</taxon>
        <taxon>Bacteroidaceae</taxon>
        <taxon>Bacteroides</taxon>
    </lineage>
</organism>
<dbReference type="CDD" id="cd08566">
    <property type="entry name" value="GDPD_AtGDE_like"/>
    <property type="match status" value="1"/>
</dbReference>
<reference evidence="2 4" key="1">
    <citation type="submission" date="2018-11" db="EMBL/GenBank/DDBJ databases">
        <title>Genomes From Bacteria Associated with the Canine Oral Cavity: a Test Case for Automated Genome-Based Taxonomic Assignment.</title>
        <authorList>
            <person name="Coil D.A."/>
            <person name="Jospin G."/>
            <person name="Darling A.E."/>
            <person name="Wallis C."/>
            <person name="Davis I.J."/>
            <person name="Harris S."/>
            <person name="Eisen J.A."/>
            <person name="Holcombe L.J."/>
            <person name="O'Flynn C."/>
        </authorList>
    </citation>
    <scope>NUCLEOTIDE SEQUENCE [LARGE SCALE GENOMIC DNA]</scope>
    <source>
        <strain evidence="2 4">OH1047_COT-310</strain>
    </source>
</reference>
<dbReference type="Proteomes" id="UP000279562">
    <property type="component" value="Unassembled WGS sequence"/>
</dbReference>
<dbReference type="InterPro" id="IPR030395">
    <property type="entry name" value="GP_PDE_dom"/>
</dbReference>
<proteinExistence type="predicted"/>
<evidence type="ECO:0000313" key="3">
    <source>
        <dbReference type="EMBL" id="VFB13650.1"/>
    </source>
</evidence>
<dbReference type="AlphaFoldDB" id="A0A3P2AC53"/>
<dbReference type="EMBL" id="CAACYH010000004">
    <property type="protein sequence ID" value="VFB13650.1"/>
    <property type="molecule type" value="Genomic_DNA"/>
</dbReference>
<protein>
    <submittedName>
        <fullName evidence="2">Glycerophosphodiester phosphodiesterase</fullName>
    </submittedName>
    <submittedName>
        <fullName evidence="3">Glycerophosphoryl diester phosphodiesterase</fullName>
        <ecNumber evidence="3">3.1.4.46</ecNumber>
    </submittedName>
</protein>
<dbReference type="Gene3D" id="3.20.20.190">
    <property type="entry name" value="Phosphatidylinositol (PI) phosphodiesterase"/>
    <property type="match status" value="1"/>
</dbReference>
<dbReference type="GO" id="GO:0006629">
    <property type="term" value="P:lipid metabolic process"/>
    <property type="evidence" value="ECO:0007669"/>
    <property type="project" value="InterPro"/>
</dbReference>
<evidence type="ECO:0000313" key="2">
    <source>
        <dbReference type="EMBL" id="RRD93014.1"/>
    </source>
</evidence>
<dbReference type="Proteomes" id="UP000396835">
    <property type="component" value="Unassembled WGS sequence"/>
</dbReference>
<name>A0A3P2AC53_9BACE</name>
<keyword evidence="4" id="KW-1185">Reference proteome</keyword>
<accession>A0A3P2AC53</accession>
<dbReference type="InterPro" id="IPR017946">
    <property type="entry name" value="PLC-like_Pdiesterase_TIM-brl"/>
</dbReference>
<dbReference type="RefSeq" id="WP_125238290.1">
    <property type="nucleotide sequence ID" value="NZ_CAACYH010000004.1"/>
</dbReference>
<evidence type="ECO:0000313" key="4">
    <source>
        <dbReference type="Proteomes" id="UP000279562"/>
    </source>
</evidence>
<dbReference type="PANTHER" id="PTHR46211:SF14">
    <property type="entry name" value="GLYCEROPHOSPHODIESTER PHOSPHODIESTERASE"/>
    <property type="match status" value="1"/>
</dbReference>
<evidence type="ECO:0000313" key="5">
    <source>
        <dbReference type="Proteomes" id="UP000396835"/>
    </source>
</evidence>
<keyword evidence="3" id="KW-0378">Hydrolase</keyword>
<dbReference type="Pfam" id="PF03009">
    <property type="entry name" value="GDPD"/>
    <property type="match status" value="1"/>
</dbReference>
<dbReference type="PROSITE" id="PS51704">
    <property type="entry name" value="GP_PDE"/>
    <property type="match status" value="1"/>
</dbReference>
<dbReference type="SUPFAM" id="SSF51695">
    <property type="entry name" value="PLC-like phosphodiesterases"/>
    <property type="match status" value="1"/>
</dbReference>
<feature type="domain" description="GP-PDE" evidence="1">
    <location>
        <begin position="30"/>
        <end position="263"/>
    </location>
</feature>
<dbReference type="EMBL" id="RQYF01000004">
    <property type="protein sequence ID" value="RRD93014.1"/>
    <property type="molecule type" value="Genomic_DNA"/>
</dbReference>
<dbReference type="PANTHER" id="PTHR46211">
    <property type="entry name" value="GLYCEROPHOSPHORYL DIESTER PHOSPHODIESTERASE"/>
    <property type="match status" value="1"/>
</dbReference>
<dbReference type="EC" id="3.1.4.46" evidence="3"/>
<sequence>MRVILYIFSIVALFTVVYGGRQTVRYAKVPAASGHRGANTIAPENTMASADSCIKYGIGNIECDICISKDSVFYLMHDSTLDRTTNGTGKICEWMSADIDTLDAGSWFGPEFAGQRVPRFVDLLRRAKQAGMRLAVDFWNGDMRKLLELIKEEGMLESCNFSFYKEKDMRLFRSLEPDVKTLQAYVRSQDELEYVVNEFKPNVVVVHIDSLTPDFMKKCRGYDLQVVALVLGLEDKTAENRKAVELGVDIVATDRPDAFVKEYGRER</sequence>